<feature type="domain" description="Rv3660c-like CheY-like N-terminal" evidence="2">
    <location>
        <begin position="49"/>
        <end position="150"/>
    </location>
</feature>
<name>A0A1R4G4T1_9MICC</name>
<evidence type="ECO:0000259" key="2">
    <source>
        <dbReference type="Pfam" id="PF26563"/>
    </source>
</evidence>
<accession>A0A1R4G4T1</accession>
<dbReference type="InterPro" id="IPR050625">
    <property type="entry name" value="ParA/MinD_ATPase"/>
</dbReference>
<dbReference type="InterPro" id="IPR059050">
    <property type="entry name" value="Rv3660c_N"/>
</dbReference>
<dbReference type="InterPro" id="IPR027417">
    <property type="entry name" value="P-loop_NTPase"/>
</dbReference>
<dbReference type="EMBL" id="FUHW01000027">
    <property type="protein sequence ID" value="SJM63149.1"/>
    <property type="molecule type" value="Genomic_DNA"/>
</dbReference>
<protein>
    <submittedName>
        <fullName evidence="3">Septum site-determining protein MinD</fullName>
    </submittedName>
</protein>
<dbReference type="GO" id="GO:0016887">
    <property type="term" value="F:ATP hydrolysis activity"/>
    <property type="evidence" value="ECO:0007669"/>
    <property type="project" value="TreeGrafter"/>
</dbReference>
<dbReference type="RefSeq" id="WP_086997816.1">
    <property type="nucleotide sequence ID" value="NZ_FUHW01000027.1"/>
</dbReference>
<feature type="compositionally biased region" description="Polar residues" evidence="1">
    <location>
        <begin position="1"/>
        <end position="19"/>
    </location>
</feature>
<dbReference type="GO" id="GO:0005829">
    <property type="term" value="C:cytosol"/>
    <property type="evidence" value="ECO:0007669"/>
    <property type="project" value="TreeGrafter"/>
</dbReference>
<evidence type="ECO:0000256" key="1">
    <source>
        <dbReference type="SAM" id="MobiDB-lite"/>
    </source>
</evidence>
<dbReference type="SUPFAM" id="SSF52540">
    <property type="entry name" value="P-loop containing nucleoside triphosphate hydrolases"/>
    <property type="match status" value="1"/>
</dbReference>
<dbReference type="PANTHER" id="PTHR43384:SF11">
    <property type="entry name" value="SEPTUM SITE DETERMINING PROTEIN"/>
    <property type="match status" value="1"/>
</dbReference>
<proteinExistence type="predicted"/>
<reference evidence="3 4" key="1">
    <citation type="submission" date="2017-02" db="EMBL/GenBank/DDBJ databases">
        <authorList>
            <person name="Peterson S.W."/>
        </authorList>
    </citation>
    <scope>NUCLEOTIDE SEQUENCE [LARGE SCALE GENOMIC DNA]</scope>
    <source>
        <strain evidence="3 4">B Ar 00.02</strain>
    </source>
</reference>
<evidence type="ECO:0000313" key="4">
    <source>
        <dbReference type="Proteomes" id="UP000195913"/>
    </source>
</evidence>
<dbReference type="PANTHER" id="PTHR43384">
    <property type="entry name" value="SEPTUM SITE-DETERMINING PROTEIN MIND HOMOLOG, CHLOROPLASTIC-RELATED"/>
    <property type="match status" value="1"/>
</dbReference>
<keyword evidence="4" id="KW-1185">Reference proteome</keyword>
<dbReference type="GO" id="GO:0051782">
    <property type="term" value="P:negative regulation of cell division"/>
    <property type="evidence" value="ECO:0007669"/>
    <property type="project" value="TreeGrafter"/>
</dbReference>
<dbReference type="Proteomes" id="UP000195913">
    <property type="component" value="Unassembled WGS sequence"/>
</dbReference>
<evidence type="ECO:0000313" key="3">
    <source>
        <dbReference type="EMBL" id="SJM63149.1"/>
    </source>
</evidence>
<feature type="region of interest" description="Disordered" evidence="1">
    <location>
        <begin position="1"/>
        <end position="40"/>
    </location>
</feature>
<dbReference type="AlphaFoldDB" id="A0A1R4G4T1"/>
<gene>
    <name evidence="3" type="ORF">FM101_07715</name>
</gene>
<dbReference type="GO" id="GO:0009898">
    <property type="term" value="C:cytoplasmic side of plasma membrane"/>
    <property type="evidence" value="ECO:0007669"/>
    <property type="project" value="TreeGrafter"/>
</dbReference>
<dbReference type="NCBIfam" id="TIGR03815">
    <property type="entry name" value="CpaE_hom_Actino"/>
    <property type="match status" value="1"/>
</dbReference>
<dbReference type="InterPro" id="IPR022521">
    <property type="entry name" value="Rv3660c"/>
</dbReference>
<dbReference type="GO" id="GO:0005524">
    <property type="term" value="F:ATP binding"/>
    <property type="evidence" value="ECO:0007669"/>
    <property type="project" value="TreeGrafter"/>
</dbReference>
<dbReference type="Pfam" id="PF26563">
    <property type="entry name" value="Rv3660c_N"/>
    <property type="match status" value="1"/>
</dbReference>
<sequence length="395" mass="40556">MDQSPAFTPSAPPSGTTAEQRGDPFNPPEATGWEQTENGGPAGTGCLLVTRDERLADHVALIAAACGVVLQLQRTLPDTVPEGCSMILLGHDAALESVAGRLGAPVVLVGFGPDGEDLWRAAARDPGSRVAVLPEAAAWLGEYLGERALHSGRGRVTVFSGATGGAGTTTLAVLSAVGAGRRGVRSLLVDADPQSRGLWPLLGRPTVSGVGWEDFMRSRGRIAPGHLADVLPAADGTAVLTWSGSTPETLPPAMVNEVIAASRRTFDTVVVDAGRAVGVDQTLASLADSVIIVAPGTMTGVGPARPGGGQAHRGPRRLVVTGRLPTGIDPSRLASAVDLELLGYVPATAAFATAAGEGRLGGVFTRRRLRRRLRTIVGWTLPPDDDPASLGQGTS</sequence>
<dbReference type="Gene3D" id="3.40.50.300">
    <property type="entry name" value="P-loop containing nucleotide triphosphate hydrolases"/>
    <property type="match status" value="1"/>
</dbReference>
<organism evidence="3 4">
    <name type="scientific">Arthrobacter rhombi</name>
    <dbReference type="NCBI Taxonomy" id="71253"/>
    <lineage>
        <taxon>Bacteria</taxon>
        <taxon>Bacillati</taxon>
        <taxon>Actinomycetota</taxon>
        <taxon>Actinomycetes</taxon>
        <taxon>Micrococcales</taxon>
        <taxon>Micrococcaceae</taxon>
        <taxon>Arthrobacter</taxon>
    </lineage>
</organism>